<protein>
    <recommendedName>
        <fullName evidence="4">DUF2680 domain-containing protein</fullName>
    </recommendedName>
</protein>
<evidence type="ECO:0000313" key="3">
    <source>
        <dbReference type="Proteomes" id="UP000199584"/>
    </source>
</evidence>
<gene>
    <name evidence="2" type="ORF">SAMN05660706_105141</name>
</gene>
<keyword evidence="1" id="KW-0732">Signal</keyword>
<dbReference type="STRING" id="39060.SAMN05660706_105141"/>
<dbReference type="InterPro" id="IPR024485">
    <property type="entry name" value="DUF2680"/>
</dbReference>
<organism evidence="2 3">
    <name type="scientific">Desulfoscipio geothermicus DSM 3669</name>
    <dbReference type="NCBI Taxonomy" id="1121426"/>
    <lineage>
        <taxon>Bacteria</taxon>
        <taxon>Bacillati</taxon>
        <taxon>Bacillota</taxon>
        <taxon>Clostridia</taxon>
        <taxon>Eubacteriales</taxon>
        <taxon>Desulfallaceae</taxon>
        <taxon>Desulfoscipio</taxon>
    </lineage>
</organism>
<sequence length="123" mass="13029">MKKKVGVALATIALAATMAVPAFADSTVDAQTWFEQRFAAKQQAVEQAVEDGRLTPEQGQAFKEHFDAMYKFHEQNGFTCPYGTPGQGPGFGRGRMGMGFGPGGMGNGYGPGGMGFGNNTQQQ</sequence>
<name>A0A1I6D523_9FIRM</name>
<accession>A0A1I6D523</accession>
<reference evidence="3" key="1">
    <citation type="submission" date="2016-10" db="EMBL/GenBank/DDBJ databases">
        <authorList>
            <person name="Varghese N."/>
            <person name="Submissions S."/>
        </authorList>
    </citation>
    <scope>NUCLEOTIDE SEQUENCE [LARGE SCALE GENOMIC DNA]</scope>
    <source>
        <strain evidence="3">DSM 3669</strain>
    </source>
</reference>
<keyword evidence="3" id="KW-1185">Reference proteome</keyword>
<dbReference type="Pfam" id="PF10925">
    <property type="entry name" value="DUF2680"/>
    <property type="match status" value="1"/>
</dbReference>
<evidence type="ECO:0008006" key="4">
    <source>
        <dbReference type="Google" id="ProtNLM"/>
    </source>
</evidence>
<feature type="signal peptide" evidence="1">
    <location>
        <begin position="1"/>
        <end position="24"/>
    </location>
</feature>
<evidence type="ECO:0000313" key="2">
    <source>
        <dbReference type="EMBL" id="SFR00589.1"/>
    </source>
</evidence>
<dbReference type="RefSeq" id="WP_092482309.1">
    <property type="nucleotide sequence ID" value="NZ_FOYM01000005.1"/>
</dbReference>
<dbReference type="EMBL" id="FOYM01000005">
    <property type="protein sequence ID" value="SFR00589.1"/>
    <property type="molecule type" value="Genomic_DNA"/>
</dbReference>
<dbReference type="OrthoDB" id="1787530at2"/>
<dbReference type="AlphaFoldDB" id="A0A1I6D523"/>
<proteinExistence type="predicted"/>
<feature type="chain" id="PRO_5011705408" description="DUF2680 domain-containing protein" evidence="1">
    <location>
        <begin position="25"/>
        <end position="123"/>
    </location>
</feature>
<evidence type="ECO:0000256" key="1">
    <source>
        <dbReference type="SAM" id="SignalP"/>
    </source>
</evidence>
<dbReference type="Proteomes" id="UP000199584">
    <property type="component" value="Unassembled WGS sequence"/>
</dbReference>